<organism evidence="2 3">
    <name type="scientific">Moniliophthora roreri (strain MCA 2997)</name>
    <name type="common">Cocoa frosty pod rot fungus</name>
    <name type="synonym">Crinipellis roreri</name>
    <dbReference type="NCBI Taxonomy" id="1381753"/>
    <lineage>
        <taxon>Eukaryota</taxon>
        <taxon>Fungi</taxon>
        <taxon>Dikarya</taxon>
        <taxon>Basidiomycota</taxon>
        <taxon>Agaricomycotina</taxon>
        <taxon>Agaricomycetes</taxon>
        <taxon>Agaricomycetidae</taxon>
        <taxon>Agaricales</taxon>
        <taxon>Marasmiineae</taxon>
        <taxon>Marasmiaceae</taxon>
        <taxon>Moniliophthora</taxon>
    </lineage>
</organism>
<feature type="compositionally biased region" description="Pro residues" evidence="1">
    <location>
        <begin position="235"/>
        <end position="251"/>
    </location>
</feature>
<evidence type="ECO:0000256" key="1">
    <source>
        <dbReference type="SAM" id="MobiDB-lite"/>
    </source>
</evidence>
<accession>V2Y1H0</accession>
<dbReference type="KEGG" id="mrr:Moror_10116"/>
<dbReference type="Proteomes" id="UP000017559">
    <property type="component" value="Unassembled WGS sequence"/>
</dbReference>
<evidence type="ECO:0000313" key="3">
    <source>
        <dbReference type="Proteomes" id="UP000017559"/>
    </source>
</evidence>
<feature type="region of interest" description="Disordered" evidence="1">
    <location>
        <begin position="1"/>
        <end position="28"/>
    </location>
</feature>
<dbReference type="EMBL" id="AWSO01001063">
    <property type="protein sequence ID" value="ESK85479.1"/>
    <property type="molecule type" value="Genomic_DNA"/>
</dbReference>
<feature type="compositionally biased region" description="Polar residues" evidence="1">
    <location>
        <begin position="201"/>
        <end position="228"/>
    </location>
</feature>
<proteinExistence type="predicted"/>
<dbReference type="HOGENOM" id="CLU_014088_0_0_1"/>
<keyword evidence="3" id="KW-1185">Reference proteome</keyword>
<feature type="compositionally biased region" description="Low complexity" evidence="1">
    <location>
        <begin position="1"/>
        <end position="12"/>
    </location>
</feature>
<sequence>MSNASSTSSTSSYHARGLPNPPSGTASFSNDVTYTGPFNPSPFELLFLVNTAGHDDSLRNVSVGQPHLQFAIDGLICLRAQRASLNAIIEETNVYAANLAFNATASGPSPLMLQGLMTVPSFSDSSERLEHQPPTQLTGLAETYRARIGAAVELAHNQYQLCPRHTGTEPVLSRTAGPAPLVPKLEPSSDLGAIKLEPPSDSDSPSGLTYPSDSASRDSSPIYTQSIGVASASPTPAPEPQPQPAPAPPFNPFNVNDEQLPPASVPFLANGQFNPAFVSIRDAVRANPNLQVNTQTFTNPWGMWTPTRYMEQAEWRATVDEVYEFLCALCAGWHTTAPETVQATVARSADYLRLGIYLGIAVSDDGCIDFLEQTIPGAHGLLTTISMGVTTTMTSGETESSEQVAGAEVTDPDDLVLVFVGIPDHKAQEVTLLDGHIVHVVRMGSAT</sequence>
<gene>
    <name evidence="2" type="ORF">Moror_10116</name>
</gene>
<protein>
    <submittedName>
        <fullName evidence="2">Uncharacterized protein</fullName>
    </submittedName>
</protein>
<name>V2Y1H0_MONRO</name>
<feature type="region of interest" description="Disordered" evidence="1">
    <location>
        <begin position="170"/>
        <end position="256"/>
    </location>
</feature>
<reference evidence="2 3" key="1">
    <citation type="journal article" date="2014" name="BMC Genomics">
        <title>Genome and secretome analysis of the hemibiotrophic fungal pathogen, Moniliophthora roreri, which causes frosty pod rot disease of cacao: mechanisms of the biotrophic and necrotrophic phases.</title>
        <authorList>
            <person name="Meinhardt L.W."/>
            <person name="Costa G.G.L."/>
            <person name="Thomazella D.P.T."/>
            <person name="Teixeira P.J.P.L."/>
            <person name="Carazzolle M.F."/>
            <person name="Schuster S.C."/>
            <person name="Carlson J.E."/>
            <person name="Guiltinan M.J."/>
            <person name="Mieczkowski P."/>
            <person name="Farmer A."/>
            <person name="Ramaraj T."/>
            <person name="Crozier J."/>
            <person name="Davis R.E."/>
            <person name="Shao J."/>
            <person name="Melnick R.L."/>
            <person name="Pereira G.A.G."/>
            <person name="Bailey B.A."/>
        </authorList>
    </citation>
    <scope>NUCLEOTIDE SEQUENCE [LARGE SCALE GENOMIC DNA]</scope>
    <source>
        <strain evidence="2 3">MCA 2997</strain>
    </source>
</reference>
<evidence type="ECO:0000313" key="2">
    <source>
        <dbReference type="EMBL" id="ESK85479.1"/>
    </source>
</evidence>
<dbReference type="AlphaFoldDB" id="V2Y1H0"/>
<comment type="caution">
    <text evidence="2">The sequence shown here is derived from an EMBL/GenBank/DDBJ whole genome shotgun (WGS) entry which is preliminary data.</text>
</comment>